<accession>A0A2I0UC33</accession>
<dbReference type="PANTHER" id="PTHR33395">
    <property type="entry name" value="TRANSCRIPTASE, PUTATIVE-RELATED-RELATED"/>
    <property type="match status" value="1"/>
</dbReference>
<gene>
    <name evidence="1" type="ORF">llap_6060</name>
</gene>
<dbReference type="Proteomes" id="UP000233556">
    <property type="component" value="Unassembled WGS sequence"/>
</dbReference>
<dbReference type="GO" id="GO:0061343">
    <property type="term" value="P:cell adhesion involved in heart morphogenesis"/>
    <property type="evidence" value="ECO:0007669"/>
    <property type="project" value="TreeGrafter"/>
</dbReference>
<name>A0A2I0UC33_LIMLA</name>
<keyword evidence="2" id="KW-1185">Reference proteome</keyword>
<evidence type="ECO:0000313" key="2">
    <source>
        <dbReference type="Proteomes" id="UP000233556"/>
    </source>
</evidence>
<dbReference type="EMBL" id="KZ505883">
    <property type="protein sequence ID" value="PKU43628.1"/>
    <property type="molecule type" value="Genomic_DNA"/>
</dbReference>
<protein>
    <recommendedName>
        <fullName evidence="3">Rna-directed dna polymerase from mobile element jockey-like</fullName>
    </recommendedName>
</protein>
<reference evidence="2" key="2">
    <citation type="submission" date="2017-12" db="EMBL/GenBank/DDBJ databases">
        <title>Genome sequence of the Bar-tailed Godwit (Limosa lapponica baueri).</title>
        <authorList>
            <person name="Lima N.C.B."/>
            <person name="Parody-Merino A.M."/>
            <person name="Battley P.F."/>
            <person name="Fidler A.E."/>
            <person name="Prosdocimi F."/>
        </authorList>
    </citation>
    <scope>NUCLEOTIDE SEQUENCE [LARGE SCALE GENOMIC DNA]</scope>
</reference>
<dbReference type="GO" id="GO:0007508">
    <property type="term" value="P:larval heart development"/>
    <property type="evidence" value="ECO:0007669"/>
    <property type="project" value="TreeGrafter"/>
</dbReference>
<evidence type="ECO:0000313" key="1">
    <source>
        <dbReference type="EMBL" id="PKU43628.1"/>
    </source>
</evidence>
<sequence>MGQVKSKIRTPNFRKAIFQLFKEVYLGNCPQGQGSRTKLADLSRMLSTELLIPKCKKSGEEGKRPAWMSQDLLGKLKGKKEIHRQWKQEQVSWEEYRDAAQLCKDDVRKAKAQLELKLARDTKNNKGFYRVEIRTLATTNMSVSLTSVPGKIMEQILLEAILRHMEDNEVIQDSQRGFTKGKSCMTNLVAFYAGL</sequence>
<dbReference type="AlphaFoldDB" id="A0A2I0UC33"/>
<evidence type="ECO:0008006" key="3">
    <source>
        <dbReference type="Google" id="ProtNLM"/>
    </source>
</evidence>
<organism evidence="1 2">
    <name type="scientific">Limosa lapponica baueri</name>
    <dbReference type="NCBI Taxonomy" id="1758121"/>
    <lineage>
        <taxon>Eukaryota</taxon>
        <taxon>Metazoa</taxon>
        <taxon>Chordata</taxon>
        <taxon>Craniata</taxon>
        <taxon>Vertebrata</taxon>
        <taxon>Euteleostomi</taxon>
        <taxon>Archelosauria</taxon>
        <taxon>Archosauria</taxon>
        <taxon>Dinosauria</taxon>
        <taxon>Saurischia</taxon>
        <taxon>Theropoda</taxon>
        <taxon>Coelurosauria</taxon>
        <taxon>Aves</taxon>
        <taxon>Neognathae</taxon>
        <taxon>Neoaves</taxon>
        <taxon>Charadriiformes</taxon>
        <taxon>Scolopacidae</taxon>
        <taxon>Limosa</taxon>
    </lineage>
</organism>
<dbReference type="OrthoDB" id="416454at2759"/>
<dbReference type="GO" id="GO:0031012">
    <property type="term" value="C:extracellular matrix"/>
    <property type="evidence" value="ECO:0007669"/>
    <property type="project" value="TreeGrafter"/>
</dbReference>
<reference evidence="2" key="1">
    <citation type="submission" date="2017-11" db="EMBL/GenBank/DDBJ databases">
        <authorList>
            <person name="Lima N.C."/>
            <person name="Parody-Merino A.M."/>
            <person name="Battley P.F."/>
            <person name="Fidler A.E."/>
            <person name="Prosdocimi F."/>
        </authorList>
    </citation>
    <scope>NUCLEOTIDE SEQUENCE [LARGE SCALE GENOMIC DNA]</scope>
</reference>
<proteinExistence type="predicted"/>
<dbReference type="PANTHER" id="PTHR33395:SF22">
    <property type="entry name" value="REVERSE TRANSCRIPTASE DOMAIN-CONTAINING PROTEIN"/>
    <property type="match status" value="1"/>
</dbReference>